<feature type="compositionally biased region" description="Basic and acidic residues" evidence="1">
    <location>
        <begin position="321"/>
        <end position="332"/>
    </location>
</feature>
<evidence type="ECO:0000259" key="2">
    <source>
        <dbReference type="SMART" id="SM01022"/>
    </source>
</evidence>
<dbReference type="InterPro" id="IPR007374">
    <property type="entry name" value="ASCH_domain"/>
</dbReference>
<dbReference type="CDD" id="cd06554">
    <property type="entry name" value="ASCH_ASC-1_like"/>
    <property type="match status" value="1"/>
</dbReference>
<protein>
    <recommendedName>
        <fullName evidence="2">ASCH domain-containing protein</fullName>
    </recommendedName>
</protein>
<dbReference type="FunFam" id="2.30.130.30:FF:000002">
    <property type="entry name" value="Activating signal cointegrator 1"/>
    <property type="match status" value="1"/>
</dbReference>
<evidence type="ECO:0000313" key="4">
    <source>
        <dbReference type="Proteomes" id="UP000054558"/>
    </source>
</evidence>
<proteinExistence type="predicted"/>
<dbReference type="PANTHER" id="PTHR12963:SF0">
    <property type="entry name" value="EXPRESSED PROTEIN"/>
    <property type="match status" value="1"/>
</dbReference>
<dbReference type="PANTHER" id="PTHR12963">
    <property type="entry name" value="THYROID RECEPTOR INTERACTING PROTEIN RELATED"/>
    <property type="match status" value="1"/>
</dbReference>
<feature type="compositionally biased region" description="Polar residues" evidence="1">
    <location>
        <begin position="205"/>
        <end position="217"/>
    </location>
</feature>
<dbReference type="SUPFAM" id="SSF88697">
    <property type="entry name" value="PUA domain-like"/>
    <property type="match status" value="1"/>
</dbReference>
<keyword evidence="4" id="KW-1185">Reference proteome</keyword>
<dbReference type="InterPro" id="IPR039128">
    <property type="entry name" value="TRIP4-like"/>
</dbReference>
<dbReference type="SMART" id="SM01022">
    <property type="entry name" value="ASCH"/>
    <property type="match status" value="1"/>
</dbReference>
<dbReference type="Gene3D" id="2.30.130.30">
    <property type="entry name" value="Hypothetical protein"/>
    <property type="match status" value="1"/>
</dbReference>
<accession>A0A1Y1IPQ7</accession>
<organism evidence="3 4">
    <name type="scientific">Klebsormidium nitens</name>
    <name type="common">Green alga</name>
    <name type="synonym">Ulothrix nitens</name>
    <dbReference type="NCBI Taxonomy" id="105231"/>
    <lineage>
        <taxon>Eukaryota</taxon>
        <taxon>Viridiplantae</taxon>
        <taxon>Streptophyta</taxon>
        <taxon>Klebsormidiophyceae</taxon>
        <taxon>Klebsormidiales</taxon>
        <taxon>Klebsormidiaceae</taxon>
        <taxon>Klebsormidium</taxon>
    </lineage>
</organism>
<feature type="region of interest" description="Disordered" evidence="1">
    <location>
        <begin position="390"/>
        <end position="420"/>
    </location>
</feature>
<reference evidence="3 4" key="1">
    <citation type="journal article" date="2014" name="Nat. Commun.">
        <title>Klebsormidium flaccidum genome reveals primary factors for plant terrestrial adaptation.</title>
        <authorList>
            <person name="Hori K."/>
            <person name="Maruyama F."/>
            <person name="Fujisawa T."/>
            <person name="Togashi T."/>
            <person name="Yamamoto N."/>
            <person name="Seo M."/>
            <person name="Sato S."/>
            <person name="Yamada T."/>
            <person name="Mori H."/>
            <person name="Tajima N."/>
            <person name="Moriyama T."/>
            <person name="Ikeuchi M."/>
            <person name="Watanabe M."/>
            <person name="Wada H."/>
            <person name="Kobayashi K."/>
            <person name="Saito M."/>
            <person name="Masuda T."/>
            <person name="Sasaki-Sekimoto Y."/>
            <person name="Mashiguchi K."/>
            <person name="Awai K."/>
            <person name="Shimojima M."/>
            <person name="Masuda S."/>
            <person name="Iwai M."/>
            <person name="Nobusawa T."/>
            <person name="Narise T."/>
            <person name="Kondo S."/>
            <person name="Saito H."/>
            <person name="Sato R."/>
            <person name="Murakawa M."/>
            <person name="Ihara Y."/>
            <person name="Oshima-Yamada Y."/>
            <person name="Ohtaka K."/>
            <person name="Satoh M."/>
            <person name="Sonobe K."/>
            <person name="Ishii M."/>
            <person name="Ohtani R."/>
            <person name="Kanamori-Sato M."/>
            <person name="Honoki R."/>
            <person name="Miyazaki D."/>
            <person name="Mochizuki H."/>
            <person name="Umetsu J."/>
            <person name="Higashi K."/>
            <person name="Shibata D."/>
            <person name="Kamiya Y."/>
            <person name="Sato N."/>
            <person name="Nakamura Y."/>
            <person name="Tabata S."/>
            <person name="Ida S."/>
            <person name="Kurokawa K."/>
            <person name="Ohta H."/>
        </authorList>
    </citation>
    <scope>NUCLEOTIDE SEQUENCE [LARGE SCALE GENOMIC DNA]</scope>
    <source>
        <strain evidence="3 4">NIES-2285</strain>
    </source>
</reference>
<dbReference type="OrthoDB" id="338816at2759"/>
<evidence type="ECO:0000313" key="3">
    <source>
        <dbReference type="EMBL" id="GAQ91201.1"/>
    </source>
</evidence>
<dbReference type="Proteomes" id="UP000054558">
    <property type="component" value="Unassembled WGS sequence"/>
</dbReference>
<dbReference type="AlphaFoldDB" id="A0A1Y1IPQ7"/>
<dbReference type="EMBL" id="DF237691">
    <property type="protein sequence ID" value="GAQ91201.1"/>
    <property type="molecule type" value="Genomic_DNA"/>
</dbReference>
<feature type="compositionally biased region" description="Basic and acidic residues" evidence="1">
    <location>
        <begin position="185"/>
        <end position="198"/>
    </location>
</feature>
<feature type="region of interest" description="Disordered" evidence="1">
    <location>
        <begin position="168"/>
        <end position="222"/>
    </location>
</feature>
<dbReference type="InterPro" id="IPR015947">
    <property type="entry name" value="PUA-like_sf"/>
</dbReference>
<dbReference type="STRING" id="105231.A0A1Y1IPQ7"/>
<feature type="compositionally biased region" description="Polar residues" evidence="1">
    <location>
        <begin position="246"/>
        <end position="256"/>
    </location>
</feature>
<dbReference type="Pfam" id="PF04266">
    <property type="entry name" value="ASCH"/>
    <property type="match status" value="1"/>
</dbReference>
<evidence type="ECO:0000256" key="1">
    <source>
        <dbReference type="SAM" id="MobiDB-lite"/>
    </source>
</evidence>
<feature type="region of interest" description="Disordered" evidence="1">
    <location>
        <begin position="238"/>
        <end position="340"/>
    </location>
</feature>
<gene>
    <name evidence="3" type="ORF">KFL_007420060</name>
</gene>
<feature type="domain" description="ASCH" evidence="2">
    <location>
        <begin position="6"/>
        <end position="122"/>
    </location>
</feature>
<name>A0A1Y1IPQ7_KLENI</name>
<sequence length="471" mass="50992">MEELCLTLHQPWASLVVYGIKRIEGRNWPTKHKGRLWIHAASKTPDGVDAVEELYRDIYAAEGVTEVKFPEHYPTSVLLGCVEVVGCLSREDLSQVHSLPDSIKLELMSEYGFLCENAQLLEAPVRMRGWQGIFHLDPSVANRALANLKPSLRPKPVRFADHITLEKLQSAESSRSTSRSRGRFSRPDFEGKENEGARGRIGSDLPSSKSDSQTGGTNWEAVLPPRALAARAALMNSMGRGRTSTRESIGPQSSTGLRGRLRATCQPSGDGNVGVDGSKSSGRGQAREGVQQGRANREERAEGSGRVLPGAAESGTAKRGGSVERFDLDRASGGKSQDGVNLNEDLAKRVMETEGNGEADGLKRFGAQLLADYRPPALDISEWPVLGGAREPAPESLLSPGSNSHKRRGEEPENLLADGSCGATPWLARVRLNKAPKLEDAAVDEKAAGRSEVFVPRQLRQKSAVVSHQLT</sequence>